<evidence type="ECO:0000313" key="3">
    <source>
        <dbReference type="Proteomes" id="UP000075635"/>
    </source>
</evidence>
<feature type="region of interest" description="Disordered" evidence="1">
    <location>
        <begin position="32"/>
        <end position="107"/>
    </location>
</feature>
<reference evidence="2 3" key="1">
    <citation type="submission" date="2014-02" db="EMBL/GenBank/DDBJ databases">
        <title>The small core and large imbalanced accessory genome model reveals a collaborative survival strategy of Sorangium cellulosum strains in nature.</title>
        <authorList>
            <person name="Han K."/>
            <person name="Peng R."/>
            <person name="Blom J."/>
            <person name="Li Y.-Z."/>
        </authorList>
    </citation>
    <scope>NUCLEOTIDE SEQUENCE [LARGE SCALE GENOMIC DNA]</scope>
    <source>
        <strain evidence="2 3">So0011-07</strain>
    </source>
</reference>
<accession>A0A150SG96</accession>
<gene>
    <name evidence="2" type="ORF">BE17_01145</name>
</gene>
<protein>
    <submittedName>
        <fullName evidence="2">Uncharacterized protein</fullName>
    </submittedName>
</protein>
<feature type="region of interest" description="Disordered" evidence="1">
    <location>
        <begin position="192"/>
        <end position="211"/>
    </location>
</feature>
<sequence>MASCQLARGSVRRGHETPCTCGFFLRENREIRESPPADGAAGRIGKAGGRTSMMHDSRKSDRPVVPTKPSNNAEPSAAEGVEGRGMAKGNTDEQNAPRTQSRIEGVPSALDRVRQRARQNRKTKFTALFHLVTVDRLRDAYLSLQRRAAPGVDGVTWEQYGENLETNLLDLHARIHREKWLSAGVMEEGRWTAGEQGSPQGATVSPLLANI</sequence>
<evidence type="ECO:0000256" key="1">
    <source>
        <dbReference type="SAM" id="MobiDB-lite"/>
    </source>
</evidence>
<organism evidence="2 3">
    <name type="scientific">Sorangium cellulosum</name>
    <name type="common">Polyangium cellulosum</name>
    <dbReference type="NCBI Taxonomy" id="56"/>
    <lineage>
        <taxon>Bacteria</taxon>
        <taxon>Pseudomonadati</taxon>
        <taxon>Myxococcota</taxon>
        <taxon>Polyangia</taxon>
        <taxon>Polyangiales</taxon>
        <taxon>Polyangiaceae</taxon>
        <taxon>Sorangium</taxon>
    </lineage>
</organism>
<dbReference type="Proteomes" id="UP000075635">
    <property type="component" value="Unassembled WGS sequence"/>
</dbReference>
<comment type="caution">
    <text evidence="2">The sequence shown here is derived from an EMBL/GenBank/DDBJ whole genome shotgun (WGS) entry which is preliminary data.</text>
</comment>
<dbReference type="EMBL" id="JEMB01001028">
    <property type="protein sequence ID" value="KYF91370.1"/>
    <property type="molecule type" value="Genomic_DNA"/>
</dbReference>
<name>A0A150SG96_SORCE</name>
<proteinExistence type="predicted"/>
<feature type="compositionally biased region" description="Basic and acidic residues" evidence="1">
    <location>
        <begin position="53"/>
        <end position="62"/>
    </location>
</feature>
<dbReference type="AlphaFoldDB" id="A0A150SG96"/>
<evidence type="ECO:0000313" key="2">
    <source>
        <dbReference type="EMBL" id="KYF91370.1"/>
    </source>
</evidence>
<feature type="compositionally biased region" description="Polar residues" evidence="1">
    <location>
        <begin position="92"/>
        <end position="102"/>
    </location>
</feature>